<feature type="region of interest" description="Disordered" evidence="1">
    <location>
        <begin position="1"/>
        <end position="34"/>
    </location>
</feature>
<feature type="compositionally biased region" description="Basic and acidic residues" evidence="1">
    <location>
        <begin position="1"/>
        <end position="22"/>
    </location>
</feature>
<dbReference type="EMBL" id="JAFHDT010000017">
    <property type="protein sequence ID" value="KAI7797919.1"/>
    <property type="molecule type" value="Genomic_DNA"/>
</dbReference>
<reference evidence="2" key="1">
    <citation type="submission" date="2021-02" db="EMBL/GenBank/DDBJ databases">
        <title>Comparative genomics reveals that relaxation of natural selection precedes convergent phenotypic evolution of cavefish.</title>
        <authorList>
            <person name="Peng Z."/>
        </authorList>
    </citation>
    <scope>NUCLEOTIDE SEQUENCE</scope>
    <source>
        <tissue evidence="2">Muscle</tissue>
    </source>
</reference>
<name>A0A9W7TL18_TRIRA</name>
<gene>
    <name evidence="2" type="ORF">IRJ41_021177</name>
</gene>
<dbReference type="Proteomes" id="UP001059041">
    <property type="component" value="Linkage Group LG17"/>
</dbReference>
<organism evidence="2 3">
    <name type="scientific">Triplophysa rosa</name>
    <name type="common">Cave loach</name>
    <dbReference type="NCBI Taxonomy" id="992332"/>
    <lineage>
        <taxon>Eukaryota</taxon>
        <taxon>Metazoa</taxon>
        <taxon>Chordata</taxon>
        <taxon>Craniata</taxon>
        <taxon>Vertebrata</taxon>
        <taxon>Euteleostomi</taxon>
        <taxon>Actinopterygii</taxon>
        <taxon>Neopterygii</taxon>
        <taxon>Teleostei</taxon>
        <taxon>Ostariophysi</taxon>
        <taxon>Cypriniformes</taxon>
        <taxon>Nemacheilidae</taxon>
        <taxon>Triplophysa</taxon>
    </lineage>
</organism>
<keyword evidence="3" id="KW-1185">Reference proteome</keyword>
<dbReference type="AlphaFoldDB" id="A0A9W7TL18"/>
<accession>A0A9W7TL18</accession>
<proteinExistence type="predicted"/>
<evidence type="ECO:0000256" key="1">
    <source>
        <dbReference type="SAM" id="MobiDB-lite"/>
    </source>
</evidence>
<comment type="caution">
    <text evidence="2">The sequence shown here is derived from an EMBL/GenBank/DDBJ whole genome shotgun (WGS) entry which is preliminary data.</text>
</comment>
<evidence type="ECO:0000313" key="2">
    <source>
        <dbReference type="EMBL" id="KAI7797919.1"/>
    </source>
</evidence>
<sequence>MHLKATVKDDGCHHFGEMRQRGDIPGAVSTPSAVPDPETLHFLDKIEGRSAEPLTPTEMFEQKDAVLAKSTRPRSCQHLQTGYALRR</sequence>
<evidence type="ECO:0000313" key="3">
    <source>
        <dbReference type="Proteomes" id="UP001059041"/>
    </source>
</evidence>
<protein>
    <submittedName>
        <fullName evidence="2">Uncharacterized protein</fullName>
    </submittedName>
</protein>